<dbReference type="Gene3D" id="3.30.160.60">
    <property type="entry name" value="Classic Zinc Finger"/>
    <property type="match status" value="7"/>
</dbReference>
<dbReference type="PROSITE" id="PS50157">
    <property type="entry name" value="ZINC_FINGER_C2H2_2"/>
    <property type="match status" value="7"/>
</dbReference>
<keyword evidence="1" id="KW-0479">Metal-binding</keyword>
<feature type="domain" description="C2H2-type" evidence="8">
    <location>
        <begin position="368"/>
        <end position="395"/>
    </location>
</feature>
<dbReference type="SUPFAM" id="SSF57667">
    <property type="entry name" value="beta-beta-alpha zinc fingers"/>
    <property type="match status" value="4"/>
</dbReference>
<dbReference type="PROSITE" id="PS00028">
    <property type="entry name" value="ZINC_FINGER_C2H2_1"/>
    <property type="match status" value="7"/>
</dbReference>
<keyword evidence="10" id="KW-1185">Reference proteome</keyword>
<keyword evidence="5" id="KW-0539">Nucleus</keyword>
<keyword evidence="3 6" id="KW-0863">Zinc-finger</keyword>
<organism evidence="9 10">
    <name type="scientific">Characodon lateralis</name>
    <dbReference type="NCBI Taxonomy" id="208331"/>
    <lineage>
        <taxon>Eukaryota</taxon>
        <taxon>Metazoa</taxon>
        <taxon>Chordata</taxon>
        <taxon>Craniata</taxon>
        <taxon>Vertebrata</taxon>
        <taxon>Euteleostomi</taxon>
        <taxon>Actinopterygii</taxon>
        <taxon>Neopterygii</taxon>
        <taxon>Teleostei</taxon>
        <taxon>Neoteleostei</taxon>
        <taxon>Acanthomorphata</taxon>
        <taxon>Ovalentaria</taxon>
        <taxon>Atherinomorphae</taxon>
        <taxon>Cyprinodontiformes</taxon>
        <taxon>Goodeidae</taxon>
        <taxon>Characodon</taxon>
    </lineage>
</organism>
<feature type="non-terminal residue" evidence="9">
    <location>
        <position position="1"/>
    </location>
</feature>
<protein>
    <recommendedName>
        <fullName evidence="8">C2H2-type domain-containing protein</fullName>
    </recommendedName>
</protein>
<feature type="domain" description="C2H2-type" evidence="8">
    <location>
        <begin position="480"/>
        <end position="507"/>
    </location>
</feature>
<evidence type="ECO:0000256" key="2">
    <source>
        <dbReference type="ARBA" id="ARBA00022737"/>
    </source>
</evidence>
<evidence type="ECO:0000256" key="3">
    <source>
        <dbReference type="ARBA" id="ARBA00022771"/>
    </source>
</evidence>
<evidence type="ECO:0000256" key="4">
    <source>
        <dbReference type="ARBA" id="ARBA00022833"/>
    </source>
</evidence>
<proteinExistence type="predicted"/>
<dbReference type="PANTHER" id="PTHR24393:SF151">
    <property type="entry name" value="C2H2-TYPE DOMAIN-CONTAINING PROTEIN"/>
    <property type="match status" value="1"/>
</dbReference>
<gene>
    <name evidence="9" type="ORF">CHARACLAT_007085</name>
</gene>
<evidence type="ECO:0000313" key="10">
    <source>
        <dbReference type="Proteomes" id="UP001352852"/>
    </source>
</evidence>
<keyword evidence="2" id="KW-0677">Repeat</keyword>
<feature type="domain" description="C2H2-type" evidence="8">
    <location>
        <begin position="340"/>
        <end position="367"/>
    </location>
</feature>
<dbReference type="Pfam" id="PF00096">
    <property type="entry name" value="zf-C2H2"/>
    <property type="match status" value="6"/>
</dbReference>
<dbReference type="InterPro" id="IPR036236">
    <property type="entry name" value="Znf_C2H2_sf"/>
</dbReference>
<evidence type="ECO:0000256" key="1">
    <source>
        <dbReference type="ARBA" id="ARBA00022723"/>
    </source>
</evidence>
<dbReference type="InterPro" id="IPR013087">
    <property type="entry name" value="Znf_C2H2_type"/>
</dbReference>
<dbReference type="SMART" id="SM00355">
    <property type="entry name" value="ZnF_C2H2"/>
    <property type="match status" value="7"/>
</dbReference>
<evidence type="ECO:0000259" key="8">
    <source>
        <dbReference type="PROSITE" id="PS50157"/>
    </source>
</evidence>
<dbReference type="PANTHER" id="PTHR24393">
    <property type="entry name" value="ZINC FINGER PROTEIN"/>
    <property type="match status" value="1"/>
</dbReference>
<feature type="region of interest" description="Disordered" evidence="7">
    <location>
        <begin position="181"/>
        <end position="240"/>
    </location>
</feature>
<evidence type="ECO:0000256" key="5">
    <source>
        <dbReference type="ARBA" id="ARBA00023242"/>
    </source>
</evidence>
<dbReference type="Proteomes" id="UP001352852">
    <property type="component" value="Unassembled WGS sequence"/>
</dbReference>
<sequence>GKALSVLAVNGEPLPYDGYVGVMVSLPEKNCDPNLTVQHLREFIRERLTAAAEEIFTEFEKNIIRCEEKIRLLDGYWKPQIELRRIDLPQQLACMVEEVSAEQLFCNQETSPRQDQEEPQPLQIKQEEEELYSSQEEEDPELKEETNGNMLFTGCEEDFPQHHVCMGEEAPTDQLLCDQERNSDQDQEEPEPPQIKKEQEEYCSSQEEVQPAPQVEFLPTPSCDEGGSTESEQYTNDAEQKPEVRQYNINMDWGDSMGDALKKPFKCGFCGKTFQFKSKLIRHVATHMSKNTFSCGICKKSFNQNCQLIHHMRIHTGERPCGKMLGQHSSLLIHKGEKPFVCNTCGKRFTKSYILKRHARLHTGEKPFTCGMCGKSFSRRDHMLGHIRTHHGENAPVRSDFGEAFTPSTSLSNQTVIHPAKKPYSCEKCGKYFRRHRTFLCHMKSHRNVRPFICKTCGKHFNQSSKLKRHEPVHTGVKPFSCSTCGKSVSRRDHLLRHMRTHADGNSYVEHTS</sequence>
<reference evidence="9 10" key="1">
    <citation type="submission" date="2021-06" db="EMBL/GenBank/DDBJ databases">
        <authorList>
            <person name="Palmer J.M."/>
        </authorList>
    </citation>
    <scope>NUCLEOTIDE SEQUENCE [LARGE SCALE GENOMIC DNA]</scope>
    <source>
        <strain evidence="9 10">CL_MEX2019</strain>
        <tissue evidence="9">Muscle</tissue>
    </source>
</reference>
<comment type="caution">
    <text evidence="9">The sequence shown here is derived from an EMBL/GenBank/DDBJ whole genome shotgun (WGS) entry which is preliminary data.</text>
</comment>
<feature type="domain" description="C2H2-type" evidence="8">
    <location>
        <begin position="293"/>
        <end position="320"/>
    </location>
</feature>
<evidence type="ECO:0000313" key="9">
    <source>
        <dbReference type="EMBL" id="MED6266932.1"/>
    </source>
</evidence>
<evidence type="ECO:0000256" key="6">
    <source>
        <dbReference type="PROSITE-ProRule" id="PRU00042"/>
    </source>
</evidence>
<dbReference type="EMBL" id="JAHUTJ010008578">
    <property type="protein sequence ID" value="MED6266932.1"/>
    <property type="molecule type" value="Genomic_DNA"/>
</dbReference>
<accession>A0ABU7CW91</accession>
<feature type="domain" description="C2H2-type" evidence="8">
    <location>
        <begin position="424"/>
        <end position="451"/>
    </location>
</feature>
<feature type="compositionally biased region" description="Polar residues" evidence="7">
    <location>
        <begin position="228"/>
        <end position="237"/>
    </location>
</feature>
<name>A0ABU7CW91_9TELE</name>
<keyword evidence="4" id="KW-0862">Zinc</keyword>
<feature type="domain" description="C2H2-type" evidence="8">
    <location>
        <begin position="452"/>
        <end position="479"/>
    </location>
</feature>
<evidence type="ECO:0000256" key="7">
    <source>
        <dbReference type="SAM" id="MobiDB-lite"/>
    </source>
</evidence>
<feature type="domain" description="C2H2-type" evidence="8">
    <location>
        <begin position="265"/>
        <end position="292"/>
    </location>
</feature>